<evidence type="ECO:0000259" key="3">
    <source>
        <dbReference type="Pfam" id="PF24785"/>
    </source>
</evidence>
<accession>A0A9N8DU85</accession>
<feature type="compositionally biased region" description="Low complexity" evidence="1">
    <location>
        <begin position="22"/>
        <end position="38"/>
    </location>
</feature>
<evidence type="ECO:0000256" key="2">
    <source>
        <dbReference type="SAM" id="Phobius"/>
    </source>
</evidence>
<organism evidence="4 5">
    <name type="scientific">Seminavis robusta</name>
    <dbReference type="NCBI Taxonomy" id="568900"/>
    <lineage>
        <taxon>Eukaryota</taxon>
        <taxon>Sar</taxon>
        <taxon>Stramenopiles</taxon>
        <taxon>Ochrophyta</taxon>
        <taxon>Bacillariophyta</taxon>
        <taxon>Bacillariophyceae</taxon>
        <taxon>Bacillariophycidae</taxon>
        <taxon>Naviculales</taxon>
        <taxon>Naviculaceae</taxon>
        <taxon>Seminavis</taxon>
    </lineage>
</organism>
<keyword evidence="2" id="KW-0472">Membrane</keyword>
<dbReference type="EMBL" id="CAICTM010000282">
    <property type="protein sequence ID" value="CAB9506896.1"/>
    <property type="molecule type" value="Genomic_DNA"/>
</dbReference>
<feature type="transmembrane region" description="Helical" evidence="2">
    <location>
        <begin position="48"/>
        <end position="67"/>
    </location>
</feature>
<feature type="compositionally biased region" description="Polar residues" evidence="1">
    <location>
        <begin position="12"/>
        <end position="21"/>
    </location>
</feature>
<name>A0A9N8DU85_9STRA</name>
<reference evidence="4" key="1">
    <citation type="submission" date="2020-06" db="EMBL/GenBank/DDBJ databases">
        <authorList>
            <consortium name="Plant Systems Biology data submission"/>
        </authorList>
    </citation>
    <scope>NUCLEOTIDE SEQUENCE</scope>
    <source>
        <strain evidence="4">D6</strain>
    </source>
</reference>
<feature type="region of interest" description="Disordered" evidence="1">
    <location>
        <begin position="73"/>
        <end position="93"/>
    </location>
</feature>
<keyword evidence="2" id="KW-0812">Transmembrane</keyword>
<dbReference type="InterPro" id="IPR057538">
    <property type="entry name" value="RXYLT1_C"/>
</dbReference>
<feature type="region of interest" description="Disordered" evidence="1">
    <location>
        <begin position="1"/>
        <end position="38"/>
    </location>
</feature>
<dbReference type="GO" id="GO:0035269">
    <property type="term" value="P:protein O-linked glycosylation via mannose"/>
    <property type="evidence" value="ECO:0007669"/>
    <property type="project" value="InterPro"/>
</dbReference>
<evidence type="ECO:0000313" key="5">
    <source>
        <dbReference type="Proteomes" id="UP001153069"/>
    </source>
</evidence>
<keyword evidence="5" id="KW-1185">Reference proteome</keyword>
<sequence length="516" mass="58142">MTSRSPSSRSSLPATINTGSGSTPITTPASSLSLSLSTGSSQQKKKKVAVSGTFVVLCLCSFAVLFMEQHDVQRTTSTTTSSSSTTSTGGSTVDTIINATQTTMGDLAKDTQATHATPLATHATQDTPTSGSPAAAVNYTDLEYKFYQRHYEALRGTNKMDFMYFGFDSMEGLFQALPKNRWYKVSKKDLDHHIQKRQSVPHDHPTPLVGNNDVNRNIIFFRSKYESLCQATLLFNQYRALHPQKPWRHVLLFGFQQDLGGLSSEIPGETTDGRDVAKVWSKMGCSKQDIRTYLDHPDTLAAITSQFHYKWDHPKTHSIPLGFMNPSVVDAAYTVFRKLPSPHTLPAPITRRREILLSFSLKKQTRARAQQQLDFNFQNSTISTAQTWPEKDRKKASAKVEYFQLLAGSKFLLSPHGLGLDCYRTWEALFMGVCPIVETLGKKRMPDGWFRTLDDLPALVVESYAQVTPALLEQTYHDMLQQWDTYQWEKLTKHWWIHFILQFFIDNDDNNAATAV</sequence>
<dbReference type="Pfam" id="PF24785">
    <property type="entry name" value="RXYLT1_C"/>
    <property type="match status" value="1"/>
</dbReference>
<dbReference type="PANTHER" id="PTHR15576">
    <property type="entry name" value="RIBITOL-5-PHOSPHATE XYLOSYLTRANSFERASE 1"/>
    <property type="match status" value="1"/>
</dbReference>
<keyword evidence="2" id="KW-1133">Transmembrane helix</keyword>
<feature type="compositionally biased region" description="Low complexity" evidence="1">
    <location>
        <begin position="1"/>
        <end position="11"/>
    </location>
</feature>
<gene>
    <name evidence="4" type="ORF">SEMRO_283_G107770.1</name>
</gene>
<dbReference type="InterPro" id="IPR055286">
    <property type="entry name" value="RXYLT1-like"/>
</dbReference>
<dbReference type="AlphaFoldDB" id="A0A9N8DU85"/>
<dbReference type="OrthoDB" id="9982462at2759"/>
<protein>
    <recommendedName>
        <fullName evidence="3">RXYLT1 C-terminal domain-containing protein</fullName>
    </recommendedName>
</protein>
<evidence type="ECO:0000256" key="1">
    <source>
        <dbReference type="SAM" id="MobiDB-lite"/>
    </source>
</evidence>
<dbReference type="GO" id="GO:0120053">
    <property type="term" value="F:ribitol beta-1,4-xylosyltransferase activity"/>
    <property type="evidence" value="ECO:0007669"/>
    <property type="project" value="InterPro"/>
</dbReference>
<dbReference type="Proteomes" id="UP001153069">
    <property type="component" value="Unassembled WGS sequence"/>
</dbReference>
<proteinExistence type="predicted"/>
<feature type="domain" description="RXYLT1 C-terminal" evidence="3">
    <location>
        <begin position="378"/>
        <end position="442"/>
    </location>
</feature>
<feature type="compositionally biased region" description="Low complexity" evidence="1">
    <location>
        <begin position="75"/>
        <end position="92"/>
    </location>
</feature>
<evidence type="ECO:0000313" key="4">
    <source>
        <dbReference type="EMBL" id="CAB9506896.1"/>
    </source>
</evidence>
<dbReference type="PANTHER" id="PTHR15576:SF1">
    <property type="entry name" value="RIBITOL-5-PHOSPHATE XYLOSYLTRANSFERASE 1"/>
    <property type="match status" value="1"/>
</dbReference>
<comment type="caution">
    <text evidence="4">The sequence shown here is derived from an EMBL/GenBank/DDBJ whole genome shotgun (WGS) entry which is preliminary data.</text>
</comment>
<dbReference type="GO" id="GO:0005794">
    <property type="term" value="C:Golgi apparatus"/>
    <property type="evidence" value="ECO:0007669"/>
    <property type="project" value="TreeGrafter"/>
</dbReference>